<comment type="caution">
    <text evidence="3">The sequence shown here is derived from an EMBL/GenBank/DDBJ whole genome shotgun (WGS) entry which is preliminary data.</text>
</comment>
<keyword evidence="2" id="KW-0732">Signal</keyword>
<sequence>MSVLAVSLIILSITCCGKKEKVGPEEENSFDIKVPNDQSNVKSDDDEKNIKAREIYFGNLPGEGNSNDKNDNTLSRKSTVAIPKYFEIEPANHSSSLVMIPRMNSFIKK</sequence>
<dbReference type="AlphaFoldDB" id="A0A1J4KU58"/>
<dbReference type="EMBL" id="MLAK01000321">
    <property type="protein sequence ID" value="OHT14799.1"/>
    <property type="molecule type" value="Genomic_DNA"/>
</dbReference>
<evidence type="ECO:0008006" key="5">
    <source>
        <dbReference type="Google" id="ProtNLM"/>
    </source>
</evidence>
<keyword evidence="4" id="KW-1185">Reference proteome</keyword>
<evidence type="ECO:0000256" key="1">
    <source>
        <dbReference type="SAM" id="MobiDB-lite"/>
    </source>
</evidence>
<protein>
    <recommendedName>
        <fullName evidence="5">Lipoprotein</fullName>
    </recommendedName>
</protein>
<dbReference type="Proteomes" id="UP000179807">
    <property type="component" value="Unassembled WGS sequence"/>
</dbReference>
<evidence type="ECO:0000313" key="4">
    <source>
        <dbReference type="Proteomes" id="UP000179807"/>
    </source>
</evidence>
<gene>
    <name evidence="3" type="ORF">TRFO_42890</name>
</gene>
<dbReference type="RefSeq" id="XP_068367935.1">
    <property type="nucleotide sequence ID" value="XM_068514533.1"/>
</dbReference>
<evidence type="ECO:0000256" key="2">
    <source>
        <dbReference type="SAM" id="SignalP"/>
    </source>
</evidence>
<evidence type="ECO:0000313" key="3">
    <source>
        <dbReference type="EMBL" id="OHT14799.1"/>
    </source>
</evidence>
<reference evidence="3" key="1">
    <citation type="submission" date="2016-10" db="EMBL/GenBank/DDBJ databases">
        <authorList>
            <person name="Benchimol M."/>
            <person name="Almeida L.G."/>
            <person name="Vasconcelos A.T."/>
            <person name="Perreira-Neves A."/>
            <person name="Rosa I.A."/>
            <person name="Tasca T."/>
            <person name="Bogo M.R."/>
            <person name="de Souza W."/>
        </authorList>
    </citation>
    <scope>NUCLEOTIDE SEQUENCE [LARGE SCALE GENOMIC DNA]</scope>
    <source>
        <strain evidence="3">K</strain>
    </source>
</reference>
<feature type="region of interest" description="Disordered" evidence="1">
    <location>
        <begin position="21"/>
        <end position="46"/>
    </location>
</feature>
<name>A0A1J4KU58_9EUKA</name>
<feature type="chain" id="PRO_5012046110" description="Lipoprotein" evidence="2">
    <location>
        <begin position="17"/>
        <end position="109"/>
    </location>
</feature>
<accession>A0A1J4KU58</accession>
<dbReference type="GeneID" id="94849237"/>
<dbReference type="VEuPathDB" id="TrichDB:TRFO_42890"/>
<organism evidence="3 4">
    <name type="scientific">Tritrichomonas foetus</name>
    <dbReference type="NCBI Taxonomy" id="1144522"/>
    <lineage>
        <taxon>Eukaryota</taxon>
        <taxon>Metamonada</taxon>
        <taxon>Parabasalia</taxon>
        <taxon>Tritrichomonadida</taxon>
        <taxon>Tritrichomonadidae</taxon>
        <taxon>Tritrichomonas</taxon>
    </lineage>
</organism>
<proteinExistence type="predicted"/>
<feature type="signal peptide" evidence="2">
    <location>
        <begin position="1"/>
        <end position="16"/>
    </location>
</feature>